<evidence type="ECO:0000313" key="1">
    <source>
        <dbReference type="EMBL" id="TWH09153.1"/>
    </source>
</evidence>
<protein>
    <submittedName>
        <fullName evidence="1">Uncharacterized protein</fullName>
    </submittedName>
</protein>
<sequence>MTETLEPMADEMNQLELAQQLLAQAEEQGV</sequence>
<proteinExistence type="predicted"/>
<evidence type="ECO:0000313" key="2">
    <source>
        <dbReference type="Proteomes" id="UP000317573"/>
    </source>
</evidence>
<dbReference type="AlphaFoldDB" id="A0A562DHV7"/>
<reference evidence="1 2" key="1">
    <citation type="submission" date="2019-07" db="EMBL/GenBank/DDBJ databases">
        <title>Genome sequencing of lignin-degrading bacterial isolates.</title>
        <authorList>
            <person name="Gladden J."/>
        </authorList>
    </citation>
    <scope>NUCLEOTIDE SEQUENCE [LARGE SCALE GENOMIC DNA]</scope>
    <source>
        <strain evidence="1 2">J45</strain>
    </source>
</reference>
<comment type="caution">
    <text evidence="1">The sequence shown here is derived from an EMBL/GenBank/DDBJ whole genome shotgun (WGS) entry which is preliminary data.</text>
</comment>
<gene>
    <name evidence="1" type="ORF">L618_000600001060</name>
</gene>
<dbReference type="Proteomes" id="UP000317573">
    <property type="component" value="Unassembled WGS sequence"/>
</dbReference>
<organism evidence="1 2">
    <name type="scientific">Rhodococcus rhodochrous J45</name>
    <dbReference type="NCBI Taxonomy" id="935266"/>
    <lineage>
        <taxon>Bacteria</taxon>
        <taxon>Bacillati</taxon>
        <taxon>Actinomycetota</taxon>
        <taxon>Actinomycetes</taxon>
        <taxon>Mycobacteriales</taxon>
        <taxon>Nocardiaceae</taxon>
        <taxon>Rhodococcus</taxon>
    </lineage>
</organism>
<dbReference type="EMBL" id="VLJT01000061">
    <property type="protein sequence ID" value="TWH09153.1"/>
    <property type="molecule type" value="Genomic_DNA"/>
</dbReference>
<name>A0A562DHV7_RHORH</name>
<accession>A0A562DHV7</accession>